<organism evidence="2 3">
    <name type="scientific">Haemonchus contortus</name>
    <name type="common">Barber pole worm</name>
    <dbReference type="NCBI Taxonomy" id="6289"/>
    <lineage>
        <taxon>Eukaryota</taxon>
        <taxon>Metazoa</taxon>
        <taxon>Ecdysozoa</taxon>
        <taxon>Nematoda</taxon>
        <taxon>Chromadorea</taxon>
        <taxon>Rhabditida</taxon>
        <taxon>Rhabditina</taxon>
        <taxon>Rhabditomorpha</taxon>
        <taxon>Strongyloidea</taxon>
        <taxon>Trichostrongylidae</taxon>
        <taxon>Haemonchus</taxon>
    </lineage>
</organism>
<name>A0A7I4Y7I5_HAECO</name>
<dbReference type="Gene3D" id="3.10.10.10">
    <property type="entry name" value="HIV Type 1 Reverse Transcriptase, subunit A, domain 1"/>
    <property type="match status" value="1"/>
</dbReference>
<protein>
    <submittedName>
        <fullName evidence="3">Reverse transcriptase domain-containing protein</fullName>
    </submittedName>
</protein>
<evidence type="ECO:0000259" key="1">
    <source>
        <dbReference type="PROSITE" id="PS50878"/>
    </source>
</evidence>
<dbReference type="Gene3D" id="3.30.70.270">
    <property type="match status" value="1"/>
</dbReference>
<dbReference type="InterPro" id="IPR043502">
    <property type="entry name" value="DNA/RNA_pol_sf"/>
</dbReference>
<dbReference type="Proteomes" id="UP000025227">
    <property type="component" value="Unplaced"/>
</dbReference>
<dbReference type="AlphaFoldDB" id="A0A7I4Y7I5"/>
<proteinExistence type="predicted"/>
<dbReference type="InterPro" id="IPR043128">
    <property type="entry name" value="Rev_trsase/Diguanyl_cyclase"/>
</dbReference>
<accession>A0A7I4Y7I5</accession>
<dbReference type="Pfam" id="PF00078">
    <property type="entry name" value="RVT_1"/>
    <property type="match status" value="1"/>
</dbReference>
<dbReference type="PANTHER" id="PTHR37984">
    <property type="entry name" value="PROTEIN CBG26694"/>
    <property type="match status" value="1"/>
</dbReference>
<keyword evidence="2" id="KW-1185">Reference proteome</keyword>
<reference evidence="3" key="1">
    <citation type="submission" date="2020-12" db="UniProtKB">
        <authorList>
            <consortium name="WormBaseParasite"/>
        </authorList>
    </citation>
    <scope>IDENTIFICATION</scope>
    <source>
        <strain evidence="3">MHco3</strain>
    </source>
</reference>
<dbReference type="InterPro" id="IPR050951">
    <property type="entry name" value="Retrovirus_Pol_polyprotein"/>
</dbReference>
<dbReference type="PROSITE" id="PS50878">
    <property type="entry name" value="RT_POL"/>
    <property type="match status" value="1"/>
</dbReference>
<dbReference type="CDD" id="cd01647">
    <property type="entry name" value="RT_LTR"/>
    <property type="match status" value="1"/>
</dbReference>
<feature type="domain" description="Reverse transcriptase" evidence="1">
    <location>
        <begin position="1"/>
        <end position="139"/>
    </location>
</feature>
<evidence type="ECO:0000313" key="3">
    <source>
        <dbReference type="WBParaSite" id="HCON_00056170-00001"/>
    </source>
</evidence>
<dbReference type="PANTHER" id="PTHR37984:SF5">
    <property type="entry name" value="PROTEIN NYNRIN-LIKE"/>
    <property type="match status" value="1"/>
</dbReference>
<dbReference type="OMA" id="EVFMEPK"/>
<dbReference type="WBParaSite" id="HCON_00056170-00001">
    <property type="protein sequence ID" value="HCON_00056170-00001"/>
    <property type="gene ID" value="HCON_00056170"/>
</dbReference>
<dbReference type="SUPFAM" id="SSF56672">
    <property type="entry name" value="DNA/RNA polymerases"/>
    <property type="match status" value="1"/>
</dbReference>
<evidence type="ECO:0000313" key="2">
    <source>
        <dbReference type="Proteomes" id="UP000025227"/>
    </source>
</evidence>
<dbReference type="OrthoDB" id="10058156at2759"/>
<dbReference type="InterPro" id="IPR000477">
    <property type="entry name" value="RT_dom"/>
</dbReference>
<sequence>MLHQYPLPTPDEVFMEPKGSTTFTQIDFADAYFQIKVDDEAKGLLTINTHRGLHRYNRLPFDVKSAPSIFQQISDSMIYELEGCAAYLDDLMVTGRNIGEHVANLEALFKRTSDYGFRVRVDKCNFPMSQRRYWKYYRLHWTPT</sequence>